<evidence type="ECO:0000313" key="12">
    <source>
        <dbReference type="Proteomes" id="UP001151760"/>
    </source>
</evidence>
<dbReference type="PANTHER" id="PTHR45760">
    <property type="entry name" value="FI19922P1-RELATED"/>
    <property type="match status" value="1"/>
</dbReference>
<name>A0ABQ5GKR1_9ASTR</name>
<reference evidence="11" key="2">
    <citation type="submission" date="2022-01" db="EMBL/GenBank/DDBJ databases">
        <authorList>
            <person name="Yamashiro T."/>
            <person name="Shiraishi A."/>
            <person name="Satake H."/>
            <person name="Nakayama K."/>
        </authorList>
    </citation>
    <scope>NUCLEOTIDE SEQUENCE</scope>
</reference>
<keyword evidence="12" id="KW-1185">Reference proteome</keyword>
<accession>A0ABQ5GKR1</accession>
<evidence type="ECO:0000256" key="3">
    <source>
        <dbReference type="ARBA" id="ARBA00022448"/>
    </source>
</evidence>
<keyword evidence="5" id="KW-0677">Repeat</keyword>
<dbReference type="InterPro" id="IPR015422">
    <property type="entry name" value="PyrdxlP-dep_Trfase_small"/>
</dbReference>
<evidence type="ECO:0000256" key="6">
    <source>
        <dbReference type="ARBA" id="ARBA00022792"/>
    </source>
</evidence>
<protein>
    <submittedName>
        <fullName evidence="11">Mitochondrial carrier domain-containing protein</fullName>
    </submittedName>
</protein>
<dbReference type="SUPFAM" id="SSF53383">
    <property type="entry name" value="PLP-dependent transferases"/>
    <property type="match status" value="1"/>
</dbReference>
<dbReference type="Gene3D" id="3.90.1150.10">
    <property type="entry name" value="Aspartate Aminotransferase, domain 1"/>
    <property type="match status" value="1"/>
</dbReference>
<dbReference type="SUPFAM" id="SSF103506">
    <property type="entry name" value="Mitochondrial carrier"/>
    <property type="match status" value="1"/>
</dbReference>
<keyword evidence="6" id="KW-0999">Mitochondrion inner membrane</keyword>
<keyword evidence="8" id="KW-0496">Mitochondrion</keyword>
<sequence>MGMGTGMGMRLRNGDEDVRGAPSCAPESSQYKDTLDVFYKVTRQMLPDRRCFPSCYCSVLGEPSCAPESSQYKDTLDVFYKVTRQFGLGRLWRGTSASLALTVPTRKPMVSTTAGLTVLNVIRREKLQENAHIFGTYLQERLISLKDKHESLYNKGEFFKGILSQLFDMQVCVTKRFELCISIICKDGEIPQRTDMMTK</sequence>
<dbReference type="Proteomes" id="UP001151760">
    <property type="component" value="Unassembled WGS sequence"/>
</dbReference>
<evidence type="ECO:0000256" key="8">
    <source>
        <dbReference type="ARBA" id="ARBA00023128"/>
    </source>
</evidence>
<dbReference type="InterPro" id="IPR045315">
    <property type="entry name" value="Mtm1-like"/>
</dbReference>
<dbReference type="InterPro" id="IPR015424">
    <property type="entry name" value="PyrdxlP-dep_Trfase"/>
</dbReference>
<feature type="region of interest" description="Disordered" evidence="10">
    <location>
        <begin position="1"/>
        <end position="27"/>
    </location>
</feature>
<evidence type="ECO:0000256" key="9">
    <source>
        <dbReference type="ARBA" id="ARBA00023136"/>
    </source>
</evidence>
<evidence type="ECO:0000256" key="5">
    <source>
        <dbReference type="ARBA" id="ARBA00022737"/>
    </source>
</evidence>
<evidence type="ECO:0000256" key="4">
    <source>
        <dbReference type="ARBA" id="ARBA00022692"/>
    </source>
</evidence>
<evidence type="ECO:0000256" key="1">
    <source>
        <dbReference type="ARBA" id="ARBA00004448"/>
    </source>
</evidence>
<keyword evidence="3" id="KW-0813">Transport</keyword>
<gene>
    <name evidence="11" type="ORF">Tco_1042262</name>
</gene>
<keyword evidence="4" id="KW-0812">Transmembrane</keyword>
<comment type="subcellular location">
    <subcellularLocation>
        <location evidence="1">Mitochondrion inner membrane</location>
        <topology evidence="1">Multi-pass membrane protein</topology>
    </subcellularLocation>
</comment>
<dbReference type="InterPro" id="IPR023395">
    <property type="entry name" value="MCP_dom_sf"/>
</dbReference>
<evidence type="ECO:0000256" key="10">
    <source>
        <dbReference type="SAM" id="MobiDB-lite"/>
    </source>
</evidence>
<comment type="similarity">
    <text evidence="2">Belongs to the mitochondrial carrier (TC 2.A.29) family.</text>
</comment>
<dbReference type="PANTHER" id="PTHR45760:SF2">
    <property type="entry name" value="FI19922P1-RELATED"/>
    <property type="match status" value="1"/>
</dbReference>
<evidence type="ECO:0000313" key="11">
    <source>
        <dbReference type="EMBL" id="GJT75537.1"/>
    </source>
</evidence>
<keyword evidence="7" id="KW-1133">Transmembrane helix</keyword>
<evidence type="ECO:0000256" key="7">
    <source>
        <dbReference type="ARBA" id="ARBA00022989"/>
    </source>
</evidence>
<dbReference type="EMBL" id="BQNB010018539">
    <property type="protein sequence ID" value="GJT75537.1"/>
    <property type="molecule type" value="Genomic_DNA"/>
</dbReference>
<evidence type="ECO:0000256" key="2">
    <source>
        <dbReference type="ARBA" id="ARBA00006375"/>
    </source>
</evidence>
<proteinExistence type="inferred from homology"/>
<comment type="caution">
    <text evidence="11">The sequence shown here is derived from an EMBL/GenBank/DDBJ whole genome shotgun (WGS) entry which is preliminary data.</text>
</comment>
<reference evidence="11" key="1">
    <citation type="journal article" date="2022" name="Int. J. Mol. Sci.">
        <title>Draft Genome of Tanacetum Coccineum: Genomic Comparison of Closely Related Tanacetum-Family Plants.</title>
        <authorList>
            <person name="Yamashiro T."/>
            <person name="Shiraishi A."/>
            <person name="Nakayama K."/>
            <person name="Satake H."/>
        </authorList>
    </citation>
    <scope>NUCLEOTIDE SEQUENCE</scope>
</reference>
<organism evidence="11 12">
    <name type="scientific">Tanacetum coccineum</name>
    <dbReference type="NCBI Taxonomy" id="301880"/>
    <lineage>
        <taxon>Eukaryota</taxon>
        <taxon>Viridiplantae</taxon>
        <taxon>Streptophyta</taxon>
        <taxon>Embryophyta</taxon>
        <taxon>Tracheophyta</taxon>
        <taxon>Spermatophyta</taxon>
        <taxon>Magnoliopsida</taxon>
        <taxon>eudicotyledons</taxon>
        <taxon>Gunneridae</taxon>
        <taxon>Pentapetalae</taxon>
        <taxon>asterids</taxon>
        <taxon>campanulids</taxon>
        <taxon>Asterales</taxon>
        <taxon>Asteraceae</taxon>
        <taxon>Asteroideae</taxon>
        <taxon>Anthemideae</taxon>
        <taxon>Anthemidinae</taxon>
        <taxon>Tanacetum</taxon>
    </lineage>
</organism>
<keyword evidence="9" id="KW-0472">Membrane</keyword>